<evidence type="ECO:0000256" key="9">
    <source>
        <dbReference type="SAM" id="SignalP"/>
    </source>
</evidence>
<keyword evidence="5 8" id="KW-1133">Transmembrane helix</keyword>
<feature type="chain" id="PRO_5042242668" evidence="9">
    <location>
        <begin position="21"/>
        <end position="236"/>
    </location>
</feature>
<keyword evidence="6 8" id="KW-0472">Membrane</keyword>
<keyword evidence="4" id="KW-0249">Electron transport</keyword>
<feature type="signal peptide" evidence="9">
    <location>
        <begin position="1"/>
        <end position="20"/>
    </location>
</feature>
<evidence type="ECO:0000256" key="5">
    <source>
        <dbReference type="ARBA" id="ARBA00022989"/>
    </source>
</evidence>
<evidence type="ECO:0000256" key="8">
    <source>
        <dbReference type="SAM" id="Phobius"/>
    </source>
</evidence>
<sequence>MSSYYFLFLSLCVPLPSLFAQTSCNEQLSLTEIENLKLKIKHTPPSHSSHCTKTRDSRSHNGSNGTIHHQRQLRNVHWVLIIIGWGTFLPIGAIIARYSRQFSFTSNKWYPCHVLCQSIGYSLGTVGWGIGVWLGSSSKQYVSKTQRIVSTLVFTFTTIQCHSGAFCLSSTKRRIPQVMGNLPWSTWIWGNCINYSEHISRNQQARHRRKLEMDLCRNTWSVSFHSCSIGNGLTHS</sequence>
<dbReference type="InterPro" id="IPR006593">
    <property type="entry name" value="Cyt_b561/ferric_Rdtase_TM"/>
</dbReference>
<evidence type="ECO:0000256" key="4">
    <source>
        <dbReference type="ARBA" id="ARBA00022982"/>
    </source>
</evidence>
<evidence type="ECO:0000256" key="6">
    <source>
        <dbReference type="ARBA" id="ARBA00023136"/>
    </source>
</evidence>
<keyword evidence="9" id="KW-0732">Signal</keyword>
<keyword evidence="3 8" id="KW-0812">Transmembrane</keyword>
<dbReference type="CDD" id="cd08760">
    <property type="entry name" value="Cyt_b561_FRRS1_like"/>
    <property type="match status" value="1"/>
</dbReference>
<feature type="transmembrane region" description="Helical" evidence="8">
    <location>
        <begin position="78"/>
        <end position="98"/>
    </location>
</feature>
<feature type="domain" description="Cytochrome b561" evidence="10">
    <location>
        <begin position="76"/>
        <end position="181"/>
    </location>
</feature>
<organism evidence="11 12">
    <name type="scientific">Quillaja saponaria</name>
    <name type="common">Soap bark tree</name>
    <dbReference type="NCBI Taxonomy" id="32244"/>
    <lineage>
        <taxon>Eukaryota</taxon>
        <taxon>Viridiplantae</taxon>
        <taxon>Streptophyta</taxon>
        <taxon>Embryophyta</taxon>
        <taxon>Tracheophyta</taxon>
        <taxon>Spermatophyta</taxon>
        <taxon>Magnoliopsida</taxon>
        <taxon>eudicotyledons</taxon>
        <taxon>Gunneridae</taxon>
        <taxon>Pentapetalae</taxon>
        <taxon>rosids</taxon>
        <taxon>fabids</taxon>
        <taxon>Fabales</taxon>
        <taxon>Quillajaceae</taxon>
        <taxon>Quillaja</taxon>
    </lineage>
</organism>
<feature type="transmembrane region" description="Helical" evidence="8">
    <location>
        <begin position="119"/>
        <end position="136"/>
    </location>
</feature>
<protein>
    <submittedName>
        <fullName evidence="11">Cytochrome b561 and DOMON domain-containing protein</fullName>
    </submittedName>
</protein>
<dbReference type="Gene3D" id="1.20.120.1770">
    <property type="match status" value="1"/>
</dbReference>
<keyword evidence="12" id="KW-1185">Reference proteome</keyword>
<dbReference type="Proteomes" id="UP001163823">
    <property type="component" value="Chromosome 13"/>
</dbReference>
<evidence type="ECO:0000313" key="11">
    <source>
        <dbReference type="EMBL" id="KAJ7946323.1"/>
    </source>
</evidence>
<dbReference type="SMART" id="SM00665">
    <property type="entry name" value="B561"/>
    <property type="match status" value="1"/>
</dbReference>
<evidence type="ECO:0000256" key="2">
    <source>
        <dbReference type="ARBA" id="ARBA00022448"/>
    </source>
</evidence>
<evidence type="ECO:0000313" key="12">
    <source>
        <dbReference type="Proteomes" id="UP001163823"/>
    </source>
</evidence>
<dbReference type="PANTHER" id="PTHR23130">
    <property type="entry name" value="CYTOCHROME B561 AND DOMON DOMAIN-CONTAINING PROTEIN"/>
    <property type="match status" value="1"/>
</dbReference>
<dbReference type="EMBL" id="JARAOO010000013">
    <property type="protein sequence ID" value="KAJ7946323.1"/>
    <property type="molecule type" value="Genomic_DNA"/>
</dbReference>
<evidence type="ECO:0000256" key="3">
    <source>
        <dbReference type="ARBA" id="ARBA00022692"/>
    </source>
</evidence>
<evidence type="ECO:0000256" key="1">
    <source>
        <dbReference type="ARBA" id="ARBA00004370"/>
    </source>
</evidence>
<gene>
    <name evidence="11" type="ORF">O6P43_031271</name>
</gene>
<keyword evidence="2" id="KW-0813">Transport</keyword>
<reference evidence="11" key="1">
    <citation type="journal article" date="2023" name="Science">
        <title>Elucidation of the pathway for biosynthesis of saponin adjuvants from the soapbark tree.</title>
        <authorList>
            <person name="Reed J."/>
            <person name="Orme A."/>
            <person name="El-Demerdash A."/>
            <person name="Owen C."/>
            <person name="Martin L.B.B."/>
            <person name="Misra R.C."/>
            <person name="Kikuchi S."/>
            <person name="Rejzek M."/>
            <person name="Martin A.C."/>
            <person name="Harkess A."/>
            <person name="Leebens-Mack J."/>
            <person name="Louveau T."/>
            <person name="Stephenson M.J."/>
            <person name="Osbourn A."/>
        </authorList>
    </citation>
    <scope>NUCLEOTIDE SEQUENCE</scope>
    <source>
        <strain evidence="11">S10</strain>
    </source>
</reference>
<comment type="subcellular location">
    <subcellularLocation>
        <location evidence="1">Membrane</location>
    </subcellularLocation>
</comment>
<accession>A0AAD7KUN5</accession>
<dbReference type="PANTHER" id="PTHR23130:SF153">
    <property type="entry name" value="CYTOCHROME B561 DOMAIN-CONTAINING PROTEIN"/>
    <property type="match status" value="1"/>
</dbReference>
<evidence type="ECO:0000256" key="7">
    <source>
        <dbReference type="SAM" id="MobiDB-lite"/>
    </source>
</evidence>
<dbReference type="AlphaFoldDB" id="A0AAD7KUN5"/>
<name>A0AAD7KUN5_QUISA</name>
<feature type="region of interest" description="Disordered" evidence="7">
    <location>
        <begin position="42"/>
        <end position="66"/>
    </location>
</feature>
<dbReference type="KEGG" id="qsa:O6P43_031271"/>
<proteinExistence type="predicted"/>
<comment type="caution">
    <text evidence="11">The sequence shown here is derived from an EMBL/GenBank/DDBJ whole genome shotgun (WGS) entry which is preliminary data.</text>
</comment>
<evidence type="ECO:0000259" key="10">
    <source>
        <dbReference type="SMART" id="SM00665"/>
    </source>
</evidence>
<dbReference type="GO" id="GO:0016020">
    <property type="term" value="C:membrane"/>
    <property type="evidence" value="ECO:0007669"/>
    <property type="project" value="UniProtKB-SubCell"/>
</dbReference>